<protein>
    <submittedName>
        <fullName evidence="1">Uncharacterized protein</fullName>
    </submittedName>
</protein>
<evidence type="ECO:0000313" key="2">
    <source>
        <dbReference type="Proteomes" id="UP000037931"/>
    </source>
</evidence>
<keyword evidence="2" id="KW-1185">Reference proteome</keyword>
<evidence type="ECO:0000313" key="1">
    <source>
        <dbReference type="EMBL" id="KPA87567.1"/>
    </source>
</evidence>
<dbReference type="EMBL" id="JSYZ01000028">
    <property type="protein sequence ID" value="KPA87567.1"/>
    <property type="molecule type" value="Genomic_DNA"/>
</dbReference>
<dbReference type="STRING" id="50340.PF66_05950"/>
<dbReference type="NCBIfam" id="NF041603">
    <property type="entry name" value="Cys_rich_47"/>
    <property type="match status" value="1"/>
</dbReference>
<proteinExistence type="predicted"/>
<dbReference type="InterPro" id="IPR048088">
    <property type="entry name" value="Cys_rich_PSPA7_2676-like"/>
</dbReference>
<dbReference type="AlphaFoldDB" id="A0A0N0E1D4"/>
<sequence>MKLVCLLYGCQWRSLLISDVAGHKCECCERCGAVRHRHADQPIHL</sequence>
<organism evidence="1 2">
    <name type="scientific">Pseudomonas asplenii</name>
    <dbReference type="NCBI Taxonomy" id="53407"/>
    <lineage>
        <taxon>Bacteria</taxon>
        <taxon>Pseudomonadati</taxon>
        <taxon>Pseudomonadota</taxon>
        <taxon>Gammaproteobacteria</taxon>
        <taxon>Pseudomonadales</taxon>
        <taxon>Pseudomonadaceae</taxon>
        <taxon>Pseudomonas</taxon>
    </lineage>
</organism>
<dbReference type="RefSeq" id="WP_192842800.1">
    <property type="nucleotide sequence ID" value="NZ_JSYZ01000028.1"/>
</dbReference>
<dbReference type="Proteomes" id="UP000037931">
    <property type="component" value="Unassembled WGS sequence"/>
</dbReference>
<reference evidence="1 2" key="1">
    <citation type="journal article" date="2015" name="PLoS ONE">
        <title>Rice-Infecting Pseudomonas Genomes Are Highly Accessorized and Harbor Multiple Putative Virulence Mechanisms to Cause Sheath Brown Rot.</title>
        <authorList>
            <person name="Quibod I.L."/>
            <person name="Grande G."/>
            <person name="Oreiro E.G."/>
            <person name="Borja F.N."/>
            <person name="Dossa G.S."/>
            <person name="Mauleon R."/>
            <person name="Cruz C.V."/>
            <person name="Oliva R."/>
        </authorList>
    </citation>
    <scope>NUCLEOTIDE SEQUENCE [LARGE SCALE GENOMIC DNA]</scope>
    <source>
        <strain evidence="1 2">IRRI 6609</strain>
    </source>
</reference>
<name>A0A0N0E1D4_9PSED</name>
<accession>A0A0N0E1D4</accession>
<dbReference type="PATRIC" id="fig|50340.43.peg.3668"/>
<gene>
    <name evidence="1" type="ORF">PF66_05950</name>
</gene>
<comment type="caution">
    <text evidence="1">The sequence shown here is derived from an EMBL/GenBank/DDBJ whole genome shotgun (WGS) entry which is preliminary data.</text>
</comment>